<feature type="compositionally biased region" description="Low complexity" evidence="1">
    <location>
        <begin position="101"/>
        <end position="115"/>
    </location>
</feature>
<feature type="compositionally biased region" description="Polar residues" evidence="1">
    <location>
        <begin position="42"/>
        <end position="55"/>
    </location>
</feature>
<evidence type="ECO:0000256" key="1">
    <source>
        <dbReference type="SAM" id="MobiDB-lite"/>
    </source>
</evidence>
<feature type="transmembrane region" description="Helical" evidence="2">
    <location>
        <begin position="385"/>
        <end position="405"/>
    </location>
</feature>
<dbReference type="AlphaFoldDB" id="A0A5C5G6I2"/>
<dbReference type="OrthoDB" id="2525746at2759"/>
<organism evidence="3 4">
    <name type="scientific">Rhodotorula diobovata</name>
    <dbReference type="NCBI Taxonomy" id="5288"/>
    <lineage>
        <taxon>Eukaryota</taxon>
        <taxon>Fungi</taxon>
        <taxon>Dikarya</taxon>
        <taxon>Basidiomycota</taxon>
        <taxon>Pucciniomycotina</taxon>
        <taxon>Microbotryomycetes</taxon>
        <taxon>Sporidiobolales</taxon>
        <taxon>Sporidiobolaceae</taxon>
        <taxon>Rhodotorula</taxon>
    </lineage>
</organism>
<feature type="compositionally biased region" description="Low complexity" evidence="1">
    <location>
        <begin position="76"/>
        <end position="87"/>
    </location>
</feature>
<proteinExistence type="predicted"/>
<keyword evidence="4" id="KW-1185">Reference proteome</keyword>
<accession>A0A5C5G6I2</accession>
<feature type="region of interest" description="Disordered" evidence="1">
    <location>
        <begin position="546"/>
        <end position="573"/>
    </location>
</feature>
<feature type="region of interest" description="Disordered" evidence="1">
    <location>
        <begin position="410"/>
        <end position="465"/>
    </location>
</feature>
<feature type="region of interest" description="Disordered" evidence="1">
    <location>
        <begin position="70"/>
        <end position="89"/>
    </location>
</feature>
<gene>
    <name evidence="3" type="ORF">DMC30DRAFT_216729</name>
</gene>
<dbReference type="EMBL" id="SOZI01000005">
    <property type="protein sequence ID" value="TNY24116.1"/>
    <property type="molecule type" value="Genomic_DNA"/>
</dbReference>
<name>A0A5C5G6I2_9BASI</name>
<dbReference type="Proteomes" id="UP000311382">
    <property type="component" value="Unassembled WGS sequence"/>
</dbReference>
<evidence type="ECO:0000313" key="4">
    <source>
        <dbReference type="Proteomes" id="UP000311382"/>
    </source>
</evidence>
<feature type="compositionally biased region" description="Basic and acidic residues" evidence="1">
    <location>
        <begin position="561"/>
        <end position="573"/>
    </location>
</feature>
<feature type="compositionally biased region" description="Basic and acidic residues" evidence="1">
    <location>
        <begin position="340"/>
        <end position="359"/>
    </location>
</feature>
<keyword evidence="2" id="KW-0472">Membrane</keyword>
<feature type="region of interest" description="Disordered" evidence="1">
    <location>
        <begin position="1"/>
        <end position="58"/>
    </location>
</feature>
<protein>
    <submittedName>
        <fullName evidence="3">Uncharacterized protein</fullName>
    </submittedName>
</protein>
<feature type="region of interest" description="Disordered" evidence="1">
    <location>
        <begin position="94"/>
        <end position="300"/>
    </location>
</feature>
<evidence type="ECO:0000313" key="3">
    <source>
        <dbReference type="EMBL" id="TNY24116.1"/>
    </source>
</evidence>
<evidence type="ECO:0000256" key="2">
    <source>
        <dbReference type="SAM" id="Phobius"/>
    </source>
</evidence>
<feature type="compositionally biased region" description="Low complexity" evidence="1">
    <location>
        <begin position="145"/>
        <end position="156"/>
    </location>
</feature>
<feature type="region of interest" description="Disordered" evidence="1">
    <location>
        <begin position="321"/>
        <end position="379"/>
    </location>
</feature>
<feature type="compositionally biased region" description="Polar residues" evidence="1">
    <location>
        <begin position="252"/>
        <end position="264"/>
    </location>
</feature>
<feature type="compositionally biased region" description="Low complexity" evidence="1">
    <location>
        <begin position="419"/>
        <end position="465"/>
    </location>
</feature>
<feature type="compositionally biased region" description="Low complexity" evidence="1">
    <location>
        <begin position="128"/>
        <end position="138"/>
    </location>
</feature>
<comment type="caution">
    <text evidence="3">The sequence shown here is derived from an EMBL/GenBank/DDBJ whole genome shotgun (WGS) entry which is preliminary data.</text>
</comment>
<sequence>MQPAYKFPRSLGSLDLTDPSTVAAPTGAGGPSGSRSHPSLLVTDSSGHAQASMSDEQYLEKFTSAANTLREGGSIAPAPGLAAPNPAHLSTGAFSRSKSLSRISEYSESAYSSGSRARDSRDPPMSPPRSEVSRSPSPGASPVDPAFGPVPASFAFPAPPPIHAAHLSPRGPPLVPVTTPTSPQPVPSQRFHVTNPDPSSPSLSTSPIPSITRHHLPSRPLTTPLPLENPAPVPVPLDNFAAPPTAGRAESPQWSAHSHGSSPSETREYMVQLPGRAVLPEDAPQRFSRHGPEHSESSTAWATAEDDKYFHGDAYAGTYDAGSYDSHEGVDGAGSPNRFTLDDEKIGVGKDLQQRRKGSDATTMTATQGWEPEQEQPRKGANRRLLWAFLVLLVIGVAVGVGVGVGKKQADERHKENDSLASASAASSSSSLSSPSTASSSSSLRTIIRPTTTSPSSATASAATPAATETYSTTFGFEQSGQSTVVPLTYTIPSSYFTRDDGRYQFTEQVVLPNLGTAGGSFTSDLRFRVAPTAAAEPGAGAASVAGEVGAATRERARRWDRREREKRARVIR</sequence>
<keyword evidence="2" id="KW-0812">Transmembrane</keyword>
<keyword evidence="2" id="KW-1133">Transmembrane helix</keyword>
<feature type="compositionally biased region" description="Low complexity" evidence="1">
    <location>
        <begin position="196"/>
        <end position="210"/>
    </location>
</feature>
<reference evidence="3 4" key="1">
    <citation type="submission" date="2019-03" db="EMBL/GenBank/DDBJ databases">
        <title>Rhodosporidium diobovatum UCD-FST 08-225 genome sequencing, assembly, and annotation.</title>
        <authorList>
            <person name="Fakankun I.U."/>
            <person name="Fristensky B."/>
            <person name="Levin D.B."/>
        </authorList>
    </citation>
    <scope>NUCLEOTIDE SEQUENCE [LARGE SCALE GENOMIC DNA]</scope>
    <source>
        <strain evidence="3 4">UCD-FST 08-225</strain>
    </source>
</reference>